<evidence type="ECO:0000313" key="3">
    <source>
        <dbReference type="EMBL" id="MDA7025247.1"/>
    </source>
</evidence>
<protein>
    <recommendedName>
        <fullName evidence="5">CARDB domain-containing protein</fullName>
    </recommendedName>
</protein>
<dbReference type="CDD" id="cd14670">
    <property type="entry name" value="BslA_like"/>
    <property type="match status" value="1"/>
</dbReference>
<accession>A0ABT4WYZ0</accession>
<dbReference type="Proteomes" id="UP001211894">
    <property type="component" value="Unassembled WGS sequence"/>
</dbReference>
<feature type="signal peptide" evidence="2">
    <location>
        <begin position="1"/>
        <end position="32"/>
    </location>
</feature>
<feature type="region of interest" description="Disordered" evidence="1">
    <location>
        <begin position="72"/>
        <end position="99"/>
    </location>
</feature>
<proteinExistence type="predicted"/>
<evidence type="ECO:0000256" key="2">
    <source>
        <dbReference type="SAM" id="SignalP"/>
    </source>
</evidence>
<keyword evidence="2" id="KW-0732">Signal</keyword>
<dbReference type="NCBIfam" id="NF041828">
    <property type="entry name" value="hydrophobin_BslB"/>
    <property type="match status" value="1"/>
</dbReference>
<dbReference type="Gene3D" id="2.60.40.3490">
    <property type="match status" value="1"/>
</dbReference>
<dbReference type="InterPro" id="IPR034650">
    <property type="entry name" value="YuaB-like"/>
</dbReference>
<dbReference type="EMBL" id="JAQKAB010000001">
    <property type="protein sequence ID" value="MDA7025247.1"/>
    <property type="molecule type" value="Genomic_DNA"/>
</dbReference>
<dbReference type="InterPro" id="IPR038480">
    <property type="entry name" value="YuaB-like_sf"/>
</dbReference>
<reference evidence="3 4" key="1">
    <citation type="submission" date="2023-01" db="EMBL/GenBank/DDBJ databases">
        <title>Bacillus changyiensis sp. nov., isolated from a coastal deposit.</title>
        <authorList>
            <person name="Xiao G."/>
            <person name="Lai Q."/>
            <person name="Hu Z."/>
            <person name="Shao Z."/>
        </authorList>
    </citation>
    <scope>NUCLEOTIDE SEQUENCE [LARGE SCALE GENOMIC DNA]</scope>
    <source>
        <strain evidence="3 4">CLL-7-23</strain>
    </source>
</reference>
<dbReference type="RefSeq" id="WP_271339113.1">
    <property type="nucleotide sequence ID" value="NZ_JAQKAB010000001.1"/>
</dbReference>
<comment type="caution">
    <text evidence="3">The sequence shown here is derived from an EMBL/GenBank/DDBJ whole genome shotgun (WGS) entry which is preliminary data.</text>
</comment>
<keyword evidence="4" id="KW-1185">Reference proteome</keyword>
<dbReference type="Pfam" id="PF17735">
    <property type="entry name" value="BslA"/>
    <property type="match status" value="1"/>
</dbReference>
<dbReference type="InterPro" id="IPR049715">
    <property type="entry name" value="BslB-like"/>
</dbReference>
<evidence type="ECO:0000256" key="1">
    <source>
        <dbReference type="SAM" id="MobiDB-lite"/>
    </source>
</evidence>
<sequence length="214" mass="24057">MLKRKLIRKISIGLVASAAFLSMLLPTQYASARETHTKMHTKCFHFKWPIFCPPKHRHPHWPHPGHPCKPSNPCDPGKPDNPNKPGDPGNPTKQPTLEAKTVQSVIEWTTSDIEITYRPNISIGASYVVFHFPYRFHASTRDTLNGKTLDSTQILNDGQTVRVPVNALSSSEFKLVMVRKTLPNAGTHKITAELQQNGKNFNHTETNLLIAPRK</sequence>
<evidence type="ECO:0008006" key="5">
    <source>
        <dbReference type="Google" id="ProtNLM"/>
    </source>
</evidence>
<feature type="chain" id="PRO_5045879335" description="CARDB domain-containing protein" evidence="2">
    <location>
        <begin position="33"/>
        <end position="214"/>
    </location>
</feature>
<name>A0ABT4WYZ0_9BACI</name>
<organism evidence="3 4">
    <name type="scientific">Bacillus changyiensis</name>
    <dbReference type="NCBI Taxonomy" id="3004103"/>
    <lineage>
        <taxon>Bacteria</taxon>
        <taxon>Bacillati</taxon>
        <taxon>Bacillota</taxon>
        <taxon>Bacilli</taxon>
        <taxon>Bacillales</taxon>
        <taxon>Bacillaceae</taxon>
        <taxon>Bacillus</taxon>
    </lineage>
</organism>
<evidence type="ECO:0000313" key="4">
    <source>
        <dbReference type="Proteomes" id="UP001211894"/>
    </source>
</evidence>
<gene>
    <name evidence="3" type="ORF">PJ311_01330</name>
</gene>